<dbReference type="Gene3D" id="1.20.120.330">
    <property type="entry name" value="Nucleotidyltransferases domain 2"/>
    <property type="match status" value="1"/>
</dbReference>
<dbReference type="EMBL" id="MXAP01000136">
    <property type="protein sequence ID" value="OPH34557.1"/>
    <property type="molecule type" value="Genomic_DNA"/>
</dbReference>
<keyword evidence="3" id="KW-1185">Reference proteome</keyword>
<evidence type="ECO:0000313" key="4">
    <source>
        <dbReference type="Proteomes" id="UP000254618"/>
    </source>
</evidence>
<dbReference type="NCBIfam" id="TIGR01987">
    <property type="entry name" value="HI0074"/>
    <property type="match status" value="1"/>
</dbReference>
<protein>
    <submittedName>
        <fullName evidence="1 2">Nucleotidyltransferase</fullName>
    </submittedName>
</protein>
<dbReference type="Proteomes" id="UP000254618">
    <property type="component" value="Unassembled WGS sequence"/>
</dbReference>
<evidence type="ECO:0000313" key="2">
    <source>
        <dbReference type="EMBL" id="STZ03467.1"/>
    </source>
</evidence>
<accession>A0A378QRF7</accession>
<dbReference type="Pfam" id="PF08780">
    <property type="entry name" value="NTase_sub_bind"/>
    <property type="match status" value="1"/>
</dbReference>
<dbReference type="SUPFAM" id="SSF81593">
    <property type="entry name" value="Nucleotidyltransferase substrate binding subunit/domain"/>
    <property type="match status" value="1"/>
</dbReference>
<dbReference type="RefSeq" id="WP_079326552.1">
    <property type="nucleotide sequence ID" value="NZ_MXAP01000136.1"/>
</dbReference>
<organism evidence="2 4">
    <name type="scientific">Moraxella equi</name>
    <dbReference type="NCBI Taxonomy" id="60442"/>
    <lineage>
        <taxon>Bacteria</taxon>
        <taxon>Pseudomonadati</taxon>
        <taxon>Pseudomonadota</taxon>
        <taxon>Gammaproteobacteria</taxon>
        <taxon>Moraxellales</taxon>
        <taxon>Moraxellaceae</taxon>
        <taxon>Moraxella</taxon>
    </lineage>
</organism>
<name>A0A378QRF7_9GAMM</name>
<gene>
    <name evidence="1" type="ORF">B5J93_11795</name>
    <name evidence="2" type="ORF">NCTC11012_01715</name>
</gene>
<keyword evidence="2" id="KW-0808">Transferase</keyword>
<reference evidence="1 3" key="1">
    <citation type="submission" date="2017-03" db="EMBL/GenBank/DDBJ databases">
        <title>Draft genome sequence of Moraxella equi CCUG 4950T type strain.</title>
        <authorList>
            <person name="Salva-Serra F."/>
            <person name="Engstrom-Jakobsson H."/>
            <person name="Thorell K."/>
            <person name="Jaen-Luchoro D."/>
            <person name="Gonzales-Siles L."/>
            <person name="Karlsson R."/>
            <person name="Yazdan S."/>
            <person name="Boulund F."/>
            <person name="Johnning A."/>
            <person name="Engstrand L."/>
            <person name="Kristiansson E."/>
            <person name="Moore E."/>
        </authorList>
    </citation>
    <scope>NUCLEOTIDE SEQUENCE [LARGE SCALE GENOMIC DNA]</scope>
    <source>
        <strain evidence="1 3">CCUG 4950</strain>
    </source>
</reference>
<dbReference type="Proteomes" id="UP000190777">
    <property type="component" value="Unassembled WGS sequence"/>
</dbReference>
<reference evidence="2 4" key="2">
    <citation type="submission" date="2018-06" db="EMBL/GenBank/DDBJ databases">
        <authorList>
            <consortium name="Pathogen Informatics"/>
            <person name="Doyle S."/>
        </authorList>
    </citation>
    <scope>NUCLEOTIDE SEQUENCE [LARGE SCALE GENOMIC DNA]</scope>
    <source>
        <strain evidence="2 4">NCTC11012</strain>
    </source>
</reference>
<proteinExistence type="predicted"/>
<evidence type="ECO:0000313" key="3">
    <source>
        <dbReference type="Proteomes" id="UP000190777"/>
    </source>
</evidence>
<dbReference type="AlphaFoldDB" id="A0A378QRF7"/>
<dbReference type="EMBL" id="UGQF01000001">
    <property type="protein sequence ID" value="STZ03467.1"/>
    <property type="molecule type" value="Genomic_DNA"/>
</dbReference>
<evidence type="ECO:0000313" key="1">
    <source>
        <dbReference type="EMBL" id="OPH34557.1"/>
    </source>
</evidence>
<dbReference type="GO" id="GO:0016740">
    <property type="term" value="F:transferase activity"/>
    <property type="evidence" value="ECO:0007669"/>
    <property type="project" value="UniProtKB-KW"/>
</dbReference>
<sequence length="134" mass="15908">MIITPLKNATQKLSEGLIRYQSDINNEQIRDGLIQRFEFTYELNHKFIKRYLEYSSPTPDDIDKMAFGDMIRTANEIGLLLSDWSDWRVYREMRNLTSHSYNEQKALQVVADIPKFLTEIEFLLNELEKRLSND</sequence>
<dbReference type="InterPro" id="IPR010235">
    <property type="entry name" value="HepT"/>
</dbReference>